<name>A0A0X3VHI3_9ACTN</name>
<protein>
    <submittedName>
        <fullName evidence="2">Uncharacterized protein</fullName>
    </submittedName>
</protein>
<sequence length="286" mass="30682">MFTSLNADVGLSRDLENGVGDNRFNSCMVADMAVTVGLVADDEVNDRPGFNIFDMMHSGSSDYLPIALGGGWQGYTDLRNTGVMLPCENKSASLVVSINSDESHENPAEARAMGELAVATARKAADQRSCEARFGGRIPKVSMPEERTSPDSVAGTCKGIPLRDAMEVDWVQETRASGTAPLESCVLGETKASDADLYRLDAWFGPYAQRMRTPSDDPDGWNGNAGTEDDTAWATASCPRTEVRALFSIEATEYAPPTKSVLLSSLRAFAERSAARHGCTDLKLPG</sequence>
<organism evidence="2 3">
    <name type="scientific">Streptomyces regalis</name>
    <dbReference type="NCBI Taxonomy" id="68262"/>
    <lineage>
        <taxon>Bacteria</taxon>
        <taxon>Bacillati</taxon>
        <taxon>Actinomycetota</taxon>
        <taxon>Actinomycetes</taxon>
        <taxon>Kitasatosporales</taxon>
        <taxon>Streptomycetaceae</taxon>
        <taxon>Streptomyces</taxon>
    </lineage>
</organism>
<dbReference type="AlphaFoldDB" id="A0A0X3VHI3"/>
<dbReference type="Proteomes" id="UP000053923">
    <property type="component" value="Unassembled WGS sequence"/>
</dbReference>
<feature type="region of interest" description="Disordered" evidence="1">
    <location>
        <begin position="211"/>
        <end position="231"/>
    </location>
</feature>
<keyword evidence="3" id="KW-1185">Reference proteome</keyword>
<evidence type="ECO:0000313" key="2">
    <source>
        <dbReference type="EMBL" id="KUL42866.1"/>
    </source>
</evidence>
<evidence type="ECO:0000256" key="1">
    <source>
        <dbReference type="SAM" id="MobiDB-lite"/>
    </source>
</evidence>
<evidence type="ECO:0000313" key="3">
    <source>
        <dbReference type="Proteomes" id="UP000053923"/>
    </source>
</evidence>
<accession>A0A0X3VHI3</accession>
<gene>
    <name evidence="2" type="ORF">ADL12_08815</name>
</gene>
<proteinExistence type="predicted"/>
<comment type="caution">
    <text evidence="2">The sequence shown here is derived from an EMBL/GenBank/DDBJ whole genome shotgun (WGS) entry which is preliminary data.</text>
</comment>
<dbReference type="EMBL" id="LLZG01000046">
    <property type="protein sequence ID" value="KUL42866.1"/>
    <property type="molecule type" value="Genomic_DNA"/>
</dbReference>
<reference evidence="3" key="1">
    <citation type="submission" date="2015-10" db="EMBL/GenBank/DDBJ databases">
        <authorList>
            <person name="Ju K.-S."/>
            <person name="Doroghazi J.R."/>
            <person name="Metcalf W.W."/>
        </authorList>
    </citation>
    <scope>NUCLEOTIDE SEQUENCE [LARGE SCALE GENOMIC DNA]</scope>
    <source>
        <strain evidence="3">NRRL 3151</strain>
    </source>
</reference>